<keyword evidence="1" id="KW-0732">Signal</keyword>
<dbReference type="AlphaFoldDB" id="A0AAE1CVQ0"/>
<evidence type="ECO:0000313" key="3">
    <source>
        <dbReference type="Proteomes" id="UP001283361"/>
    </source>
</evidence>
<keyword evidence="3" id="KW-1185">Reference proteome</keyword>
<evidence type="ECO:0000313" key="2">
    <source>
        <dbReference type="EMBL" id="KAK3738247.1"/>
    </source>
</evidence>
<comment type="caution">
    <text evidence="2">The sequence shown here is derived from an EMBL/GenBank/DDBJ whole genome shotgun (WGS) entry which is preliminary data.</text>
</comment>
<feature type="signal peptide" evidence="1">
    <location>
        <begin position="1"/>
        <end position="23"/>
    </location>
</feature>
<sequence length="111" mass="11975">MTNQAAGWIIVVVQIDLIRSCSGCFSSREIGNPVSVTYIAANTQRASVLQSAKHNMSTGDAKLAGRQEAQTLKGGTHREEGSSRRRIGSYLISLTHLVIDSLRNLGCVMLT</sequence>
<dbReference type="EMBL" id="JAWDGP010006599">
    <property type="protein sequence ID" value="KAK3738247.1"/>
    <property type="molecule type" value="Genomic_DNA"/>
</dbReference>
<protein>
    <submittedName>
        <fullName evidence="2">Uncharacterized protein</fullName>
    </submittedName>
</protein>
<accession>A0AAE1CVQ0</accession>
<proteinExistence type="predicted"/>
<gene>
    <name evidence="2" type="ORF">RRG08_039658</name>
</gene>
<reference evidence="2" key="1">
    <citation type="journal article" date="2023" name="G3 (Bethesda)">
        <title>A reference genome for the long-term kleptoplast-retaining sea slug Elysia crispata morphotype clarki.</title>
        <authorList>
            <person name="Eastman K.E."/>
            <person name="Pendleton A.L."/>
            <person name="Shaikh M.A."/>
            <person name="Suttiyut T."/>
            <person name="Ogas R."/>
            <person name="Tomko P."/>
            <person name="Gavelis G."/>
            <person name="Widhalm J.R."/>
            <person name="Wisecaver J.H."/>
        </authorList>
    </citation>
    <scope>NUCLEOTIDE SEQUENCE</scope>
    <source>
        <strain evidence="2">ECLA1</strain>
    </source>
</reference>
<organism evidence="2 3">
    <name type="scientific">Elysia crispata</name>
    <name type="common">lettuce slug</name>
    <dbReference type="NCBI Taxonomy" id="231223"/>
    <lineage>
        <taxon>Eukaryota</taxon>
        <taxon>Metazoa</taxon>
        <taxon>Spiralia</taxon>
        <taxon>Lophotrochozoa</taxon>
        <taxon>Mollusca</taxon>
        <taxon>Gastropoda</taxon>
        <taxon>Heterobranchia</taxon>
        <taxon>Euthyneura</taxon>
        <taxon>Panpulmonata</taxon>
        <taxon>Sacoglossa</taxon>
        <taxon>Placobranchoidea</taxon>
        <taxon>Plakobranchidae</taxon>
        <taxon>Elysia</taxon>
    </lineage>
</organism>
<evidence type="ECO:0000256" key="1">
    <source>
        <dbReference type="SAM" id="SignalP"/>
    </source>
</evidence>
<dbReference type="Proteomes" id="UP001283361">
    <property type="component" value="Unassembled WGS sequence"/>
</dbReference>
<name>A0AAE1CVQ0_9GAST</name>
<feature type="chain" id="PRO_5042161257" evidence="1">
    <location>
        <begin position="24"/>
        <end position="111"/>
    </location>
</feature>